<feature type="compositionally biased region" description="Basic and acidic residues" evidence="7">
    <location>
        <begin position="417"/>
        <end position="437"/>
    </location>
</feature>
<dbReference type="PANTHER" id="PTHR33281:SF20">
    <property type="match status" value="1"/>
</dbReference>
<feature type="transmembrane region" description="Helical" evidence="8">
    <location>
        <begin position="55"/>
        <end position="74"/>
    </location>
</feature>
<sequence length="437" mass="49725">MIVYKKGVGGINLLFRIYGSPLPRAFPLALPSALLAIFLDLFAKNEVRGWFLHPLPFGIFASVVGFVLVFRINLSHARYWEARTRVQDMTSRWLGAVAEAIAFDEAAELPSAVSTGPQWRAEFIHLMSLMHGLAMQGLRGDTMLENLVRGSFHVTPFPPPRDPAELPNWQKYNHLCALRHHMNHFRDYWMNLPLPVLGGLSKMEIKVLEKSESKAFCVFMWIHQHLTARRQAGGLNEAAPIVTRIHQNLEDGMNAFEQAMKINDTPFPFPYAQTVTMMLWFQALMCPLMMVAWLNNTWIVVLFTFAAVWSCFTLNEVAREIEEPWKYDPNDIPVAFLHHNFNLSLLAAFEGNKAEEPEKLLEHIKSTNLDDYSLSPSVDYTERGAYAKHAKEALEVAEREKRELKSSKKSMSAPHLSETHERSGGRVGPESEKRAPI</sequence>
<feature type="transmembrane region" description="Helical" evidence="8">
    <location>
        <begin position="298"/>
        <end position="318"/>
    </location>
</feature>
<keyword evidence="10" id="KW-1185">Reference proteome</keyword>
<dbReference type="Pfam" id="PF25539">
    <property type="entry name" value="Bestrophin_2"/>
    <property type="match status" value="1"/>
</dbReference>
<reference evidence="9 10" key="1">
    <citation type="journal article" date="2014" name="Nat. Commun.">
        <title>Klebsormidium flaccidum genome reveals primary factors for plant terrestrial adaptation.</title>
        <authorList>
            <person name="Hori K."/>
            <person name="Maruyama F."/>
            <person name="Fujisawa T."/>
            <person name="Togashi T."/>
            <person name="Yamamoto N."/>
            <person name="Seo M."/>
            <person name="Sato S."/>
            <person name="Yamada T."/>
            <person name="Mori H."/>
            <person name="Tajima N."/>
            <person name="Moriyama T."/>
            <person name="Ikeuchi M."/>
            <person name="Watanabe M."/>
            <person name="Wada H."/>
            <person name="Kobayashi K."/>
            <person name="Saito M."/>
            <person name="Masuda T."/>
            <person name="Sasaki-Sekimoto Y."/>
            <person name="Mashiguchi K."/>
            <person name="Awai K."/>
            <person name="Shimojima M."/>
            <person name="Masuda S."/>
            <person name="Iwai M."/>
            <person name="Nobusawa T."/>
            <person name="Narise T."/>
            <person name="Kondo S."/>
            <person name="Saito H."/>
            <person name="Sato R."/>
            <person name="Murakawa M."/>
            <person name="Ihara Y."/>
            <person name="Oshima-Yamada Y."/>
            <person name="Ohtaka K."/>
            <person name="Satoh M."/>
            <person name="Sonobe K."/>
            <person name="Ishii M."/>
            <person name="Ohtani R."/>
            <person name="Kanamori-Sato M."/>
            <person name="Honoki R."/>
            <person name="Miyazaki D."/>
            <person name="Mochizuki H."/>
            <person name="Umetsu J."/>
            <person name="Higashi K."/>
            <person name="Shibata D."/>
            <person name="Kamiya Y."/>
            <person name="Sato N."/>
            <person name="Nakamura Y."/>
            <person name="Tabata S."/>
            <person name="Ida S."/>
            <person name="Kurokawa K."/>
            <person name="Ohta H."/>
        </authorList>
    </citation>
    <scope>NUCLEOTIDE SEQUENCE [LARGE SCALE GENOMIC DNA]</scope>
    <source>
        <strain evidence="9 10">NIES-2285</strain>
    </source>
</reference>
<dbReference type="Proteomes" id="UP000054558">
    <property type="component" value="Unassembled WGS sequence"/>
</dbReference>
<accession>A0A1Y1I3I3</accession>
<dbReference type="GO" id="GO:0016020">
    <property type="term" value="C:membrane"/>
    <property type="evidence" value="ECO:0007669"/>
    <property type="project" value="UniProtKB-SubCell"/>
</dbReference>
<feature type="transmembrane region" description="Helical" evidence="8">
    <location>
        <begin position="25"/>
        <end position="43"/>
    </location>
</feature>
<keyword evidence="3 8" id="KW-0812">Transmembrane</keyword>
<evidence type="ECO:0000313" key="10">
    <source>
        <dbReference type="Proteomes" id="UP000054558"/>
    </source>
</evidence>
<organism evidence="9 10">
    <name type="scientific">Klebsormidium nitens</name>
    <name type="common">Green alga</name>
    <name type="synonym">Ulothrix nitens</name>
    <dbReference type="NCBI Taxonomy" id="105231"/>
    <lineage>
        <taxon>Eukaryota</taxon>
        <taxon>Viridiplantae</taxon>
        <taxon>Streptophyta</taxon>
        <taxon>Klebsormidiophyceae</taxon>
        <taxon>Klebsormidiales</taxon>
        <taxon>Klebsormidiaceae</taxon>
        <taxon>Klebsormidium</taxon>
    </lineage>
</organism>
<keyword evidence="6 8" id="KW-0472">Membrane</keyword>
<evidence type="ECO:0000256" key="6">
    <source>
        <dbReference type="ARBA" id="ARBA00023136"/>
    </source>
</evidence>
<dbReference type="OrthoDB" id="1368at2759"/>
<keyword evidence="2" id="KW-0813">Transport</keyword>
<evidence type="ECO:0000256" key="5">
    <source>
        <dbReference type="ARBA" id="ARBA00023065"/>
    </source>
</evidence>
<keyword evidence="5" id="KW-0406">Ion transport</keyword>
<name>A0A1Y1I3I3_KLENI</name>
<protein>
    <submittedName>
        <fullName evidence="9">Uncharacterized protein</fullName>
    </submittedName>
</protein>
<proteinExistence type="predicted"/>
<evidence type="ECO:0000256" key="7">
    <source>
        <dbReference type="SAM" id="MobiDB-lite"/>
    </source>
</evidence>
<dbReference type="PANTHER" id="PTHR33281">
    <property type="entry name" value="UPF0187 PROTEIN YNEE"/>
    <property type="match status" value="1"/>
</dbReference>
<evidence type="ECO:0000256" key="4">
    <source>
        <dbReference type="ARBA" id="ARBA00022989"/>
    </source>
</evidence>
<dbReference type="OMA" id="MGSKWAD"/>
<comment type="subcellular location">
    <subcellularLocation>
        <location evidence="1">Membrane</location>
        <topology evidence="1">Multi-pass membrane protein</topology>
    </subcellularLocation>
</comment>
<dbReference type="EMBL" id="DF237187">
    <property type="protein sequence ID" value="GAQ85495.1"/>
    <property type="molecule type" value="Genomic_DNA"/>
</dbReference>
<keyword evidence="4 8" id="KW-1133">Transmembrane helix</keyword>
<dbReference type="AlphaFoldDB" id="A0A1Y1I3I3"/>
<dbReference type="GO" id="GO:0005247">
    <property type="term" value="F:voltage-gated chloride channel activity"/>
    <property type="evidence" value="ECO:0000318"/>
    <property type="project" value="GO_Central"/>
</dbReference>
<evidence type="ECO:0000313" key="9">
    <source>
        <dbReference type="EMBL" id="GAQ85495.1"/>
    </source>
</evidence>
<evidence type="ECO:0000256" key="8">
    <source>
        <dbReference type="SAM" id="Phobius"/>
    </source>
</evidence>
<gene>
    <name evidence="9" type="ORF">KFL_002380080</name>
</gene>
<dbReference type="InterPro" id="IPR044669">
    <property type="entry name" value="YneE/VCCN1/2-like"/>
</dbReference>
<feature type="region of interest" description="Disordered" evidence="7">
    <location>
        <begin position="397"/>
        <end position="437"/>
    </location>
</feature>
<feature type="compositionally biased region" description="Basic and acidic residues" evidence="7">
    <location>
        <begin position="397"/>
        <end position="406"/>
    </location>
</feature>
<evidence type="ECO:0000256" key="3">
    <source>
        <dbReference type="ARBA" id="ARBA00022692"/>
    </source>
</evidence>
<evidence type="ECO:0000256" key="2">
    <source>
        <dbReference type="ARBA" id="ARBA00022448"/>
    </source>
</evidence>
<evidence type="ECO:0000256" key="1">
    <source>
        <dbReference type="ARBA" id="ARBA00004141"/>
    </source>
</evidence>